<keyword evidence="5" id="KW-0460">Magnesium</keyword>
<dbReference type="RefSeq" id="WP_209702884.1">
    <property type="nucleotide sequence ID" value="NZ_JAGGLM010000017.1"/>
</dbReference>
<gene>
    <name evidence="10" type="ORF">J2Z42_002325</name>
</gene>
<proteinExistence type="inferred from homology"/>
<keyword evidence="11" id="KW-1185">Reference proteome</keyword>
<feature type="domain" description="Alpha-D-phosphohexomutase alpha/beta/alpha" evidence="9">
    <location>
        <begin position="284"/>
        <end position="396"/>
    </location>
</feature>
<dbReference type="InterPro" id="IPR036900">
    <property type="entry name" value="A-D-PHexomutase_C_sf"/>
</dbReference>
<evidence type="ECO:0000256" key="4">
    <source>
        <dbReference type="ARBA" id="ARBA00022723"/>
    </source>
</evidence>
<dbReference type="InterPro" id="IPR016055">
    <property type="entry name" value="A-D-PHexomutase_a/b/a-I/II/III"/>
</dbReference>
<dbReference type="Gene3D" id="3.30.310.50">
    <property type="entry name" value="Alpha-D-phosphohexomutase, C-terminal domain"/>
    <property type="match status" value="1"/>
</dbReference>
<feature type="domain" description="Alpha-D-phosphohexomutase alpha/beta/alpha" evidence="7">
    <location>
        <begin position="10"/>
        <end position="149"/>
    </location>
</feature>
<dbReference type="PRINTS" id="PR00509">
    <property type="entry name" value="PGMPMM"/>
</dbReference>
<dbReference type="InterPro" id="IPR005844">
    <property type="entry name" value="A-D-PHexomutase_a/b/a-I"/>
</dbReference>
<keyword evidence="4" id="KW-0479">Metal-binding</keyword>
<dbReference type="EMBL" id="JAGGLM010000017">
    <property type="protein sequence ID" value="MBP2033621.1"/>
    <property type="molecule type" value="Genomic_DNA"/>
</dbReference>
<evidence type="ECO:0000259" key="9">
    <source>
        <dbReference type="Pfam" id="PF02880"/>
    </source>
</evidence>
<dbReference type="InterPro" id="IPR005841">
    <property type="entry name" value="Alpha-D-phosphohexomutase_SF"/>
</dbReference>
<keyword evidence="3" id="KW-0597">Phosphoprotein</keyword>
<reference evidence="10 11" key="1">
    <citation type="submission" date="2021-03" db="EMBL/GenBank/DDBJ databases">
        <title>Genomic Encyclopedia of Type Strains, Phase IV (KMG-IV): sequencing the most valuable type-strain genomes for metagenomic binning, comparative biology and taxonomic classification.</title>
        <authorList>
            <person name="Goeker M."/>
        </authorList>
    </citation>
    <scope>NUCLEOTIDE SEQUENCE [LARGE SCALE GENOMIC DNA]</scope>
    <source>
        <strain evidence="10 11">DSM 28783</strain>
    </source>
</reference>
<dbReference type="PANTHER" id="PTHR42946:SF1">
    <property type="entry name" value="PHOSPHOGLUCOMUTASE (ALPHA-D-GLUCOSE-1,6-BISPHOSPHATE-DEPENDENT)"/>
    <property type="match status" value="1"/>
</dbReference>
<dbReference type="Pfam" id="PF02880">
    <property type="entry name" value="PGM_PMM_III"/>
    <property type="match status" value="1"/>
</dbReference>
<evidence type="ECO:0000256" key="6">
    <source>
        <dbReference type="ARBA" id="ARBA00023235"/>
    </source>
</evidence>
<dbReference type="InterPro" id="IPR005846">
    <property type="entry name" value="A-D-PHexomutase_a/b/a-III"/>
</dbReference>
<comment type="cofactor">
    <cofactor evidence="1">
        <name>Mg(2+)</name>
        <dbReference type="ChEBI" id="CHEBI:18420"/>
    </cofactor>
</comment>
<evidence type="ECO:0000313" key="11">
    <source>
        <dbReference type="Proteomes" id="UP001519307"/>
    </source>
</evidence>
<evidence type="ECO:0000256" key="3">
    <source>
        <dbReference type="ARBA" id="ARBA00022553"/>
    </source>
</evidence>
<accession>A0ABS4KW18</accession>
<evidence type="ECO:0000259" key="8">
    <source>
        <dbReference type="Pfam" id="PF02879"/>
    </source>
</evidence>
<comment type="similarity">
    <text evidence="2">Belongs to the phosphohexose mutase family.</text>
</comment>
<dbReference type="SUPFAM" id="SSF53738">
    <property type="entry name" value="Phosphoglucomutase, first 3 domains"/>
    <property type="match status" value="3"/>
</dbReference>
<dbReference type="InterPro" id="IPR005845">
    <property type="entry name" value="A-D-PHexomutase_a/b/a-II"/>
</dbReference>
<dbReference type="Pfam" id="PF02879">
    <property type="entry name" value="PGM_PMM_II"/>
    <property type="match status" value="1"/>
</dbReference>
<name>A0ABS4KW18_9CLOT</name>
<keyword evidence="6" id="KW-0413">Isomerase</keyword>
<comment type="caution">
    <text evidence="10">The sequence shown here is derived from an EMBL/GenBank/DDBJ whole genome shotgun (WGS) entry which is preliminary data.</text>
</comment>
<dbReference type="InterPro" id="IPR050060">
    <property type="entry name" value="Phosphoglucosamine_mutase"/>
</dbReference>
<sequence length="505" mass="56792">MDNKWKNIKNGTDIRGVVVENDNRALNITNNMVSSIAKSFAVLLSRKKNKNLKKLKISIGMDSRITSEKIKEVLVNEIQKLGCSVIECGMCSTPAMFMSTVFEDYKVDGAIEITASHLPYYYNGLKFFTNKGGFEGEDITELLEIADKAEFPQCNDLGSKIKKNLMEEYSSFLVHKITDGINDPNNKNQPLKGFKIVVDAGNGVGGFYVEKVLNKLGADTSGSQFTEPDGMFPNHIPNPEKKEAMDAIKEAVLKNKADLGIIFDTDVDRAAVVDNTGEEINRNVLIALTSAIVLEEHPGSIIVTDSVTSNGLKKFIEKHGGIHHRFKRGYRNVINEAIRFNEENKECYFAIETSGHAALKENYFLDDGAYLVSKILIKMAKLKNESDKKLQDLISDLEIPYESTEYRIKINCEQFKDYGLDVLEDLKEYVKGIEGWTIEPKNYEGVRVNLNKDNGDGWFLMRLSLHEPVMPLNIESDTEGGISIIVSKLVRFLEKYDKLDFSSMK</sequence>
<evidence type="ECO:0000256" key="1">
    <source>
        <dbReference type="ARBA" id="ARBA00001946"/>
    </source>
</evidence>
<dbReference type="SUPFAM" id="SSF55957">
    <property type="entry name" value="Phosphoglucomutase, C-terminal domain"/>
    <property type="match status" value="1"/>
</dbReference>
<evidence type="ECO:0000256" key="2">
    <source>
        <dbReference type="ARBA" id="ARBA00010231"/>
    </source>
</evidence>
<dbReference type="CDD" id="cd03089">
    <property type="entry name" value="PMM_PGM"/>
    <property type="match status" value="1"/>
</dbReference>
<evidence type="ECO:0000259" key="7">
    <source>
        <dbReference type="Pfam" id="PF02878"/>
    </source>
</evidence>
<evidence type="ECO:0000256" key="5">
    <source>
        <dbReference type="ARBA" id="ARBA00022842"/>
    </source>
</evidence>
<dbReference type="Gene3D" id="3.40.120.10">
    <property type="entry name" value="Alpha-D-Glucose-1,6-Bisphosphate, subunit A, domain 3"/>
    <property type="match status" value="3"/>
</dbReference>
<dbReference type="Proteomes" id="UP001519307">
    <property type="component" value="Unassembled WGS sequence"/>
</dbReference>
<protein>
    <submittedName>
        <fullName evidence="10">Phosphomannomutase</fullName>
    </submittedName>
</protein>
<dbReference type="Pfam" id="PF02878">
    <property type="entry name" value="PGM_PMM_I"/>
    <property type="match status" value="1"/>
</dbReference>
<feature type="domain" description="Alpha-D-phosphohexomutase alpha/beta/alpha" evidence="8">
    <location>
        <begin position="174"/>
        <end position="277"/>
    </location>
</feature>
<dbReference type="PANTHER" id="PTHR42946">
    <property type="entry name" value="PHOSPHOHEXOSE MUTASE"/>
    <property type="match status" value="1"/>
</dbReference>
<organism evidence="10 11">
    <name type="scientific">Clostridium algifaecis</name>
    <dbReference type="NCBI Taxonomy" id="1472040"/>
    <lineage>
        <taxon>Bacteria</taxon>
        <taxon>Bacillati</taxon>
        <taxon>Bacillota</taxon>
        <taxon>Clostridia</taxon>
        <taxon>Eubacteriales</taxon>
        <taxon>Clostridiaceae</taxon>
        <taxon>Clostridium</taxon>
    </lineage>
</organism>
<evidence type="ECO:0000313" key="10">
    <source>
        <dbReference type="EMBL" id="MBP2033621.1"/>
    </source>
</evidence>